<dbReference type="AlphaFoldDB" id="T1ACJ4"/>
<accession>T1ACJ4</accession>
<feature type="non-terminal residue" evidence="2">
    <location>
        <position position="195"/>
    </location>
</feature>
<protein>
    <submittedName>
        <fullName evidence="2">Thiamine-binding periplasmic protein</fullName>
    </submittedName>
</protein>
<keyword evidence="1" id="KW-0472">Membrane</keyword>
<comment type="caution">
    <text evidence="2">The sequence shown here is derived from an EMBL/GenBank/DDBJ whole genome shotgun (WGS) entry which is preliminary data.</text>
</comment>
<feature type="non-terminal residue" evidence="2">
    <location>
        <position position="1"/>
    </location>
</feature>
<organism evidence="2">
    <name type="scientific">mine drainage metagenome</name>
    <dbReference type="NCBI Taxonomy" id="410659"/>
    <lineage>
        <taxon>unclassified sequences</taxon>
        <taxon>metagenomes</taxon>
        <taxon>ecological metagenomes</taxon>
    </lineage>
</organism>
<evidence type="ECO:0000256" key="1">
    <source>
        <dbReference type="SAM" id="Phobius"/>
    </source>
</evidence>
<reference evidence="2" key="1">
    <citation type="submission" date="2013-08" db="EMBL/GenBank/DDBJ databases">
        <authorList>
            <person name="Mendez C."/>
            <person name="Richter M."/>
            <person name="Ferrer M."/>
            <person name="Sanchez J."/>
        </authorList>
    </citation>
    <scope>NUCLEOTIDE SEQUENCE</scope>
</reference>
<gene>
    <name evidence="2" type="ORF">B1B_15722</name>
</gene>
<dbReference type="EMBL" id="AUZY01010457">
    <property type="protein sequence ID" value="EQD38624.1"/>
    <property type="molecule type" value="Genomic_DNA"/>
</dbReference>
<proteinExistence type="predicted"/>
<sequence>TAPAAPGAPVRVRRLRGPGRSRRVLFAVAAAVVVVVAGLGLYTYATDRPTTLVIYTYASLFGGSDCGAPAWSTVFGGFERTHHVSIQVECPSGTLASTLLAQQNAPGADLVIGLDEITGPLADAHHLLIPYAPPALANVSPALVAQLSPDRAVVPYEWGYLGIDYNASFAAATHGAVTHPSLADFAENASWAHQL</sequence>
<evidence type="ECO:0000313" key="2">
    <source>
        <dbReference type="EMBL" id="EQD38624.1"/>
    </source>
</evidence>
<feature type="transmembrane region" description="Helical" evidence="1">
    <location>
        <begin position="24"/>
        <end position="45"/>
    </location>
</feature>
<reference evidence="2" key="2">
    <citation type="journal article" date="2014" name="ISME J.">
        <title>Microbial stratification in low pH oxic and suboxic macroscopic growths along an acid mine drainage.</title>
        <authorList>
            <person name="Mendez-Garcia C."/>
            <person name="Mesa V."/>
            <person name="Sprenger R.R."/>
            <person name="Richter M."/>
            <person name="Diez M.S."/>
            <person name="Solano J."/>
            <person name="Bargiela R."/>
            <person name="Golyshina O.V."/>
            <person name="Manteca A."/>
            <person name="Ramos J.L."/>
            <person name="Gallego J.R."/>
            <person name="Llorente I."/>
            <person name="Martins Dos Santos V.A."/>
            <person name="Jensen O.N."/>
            <person name="Pelaez A.I."/>
            <person name="Sanchez J."/>
            <person name="Ferrer M."/>
        </authorList>
    </citation>
    <scope>NUCLEOTIDE SEQUENCE</scope>
</reference>
<dbReference type="SUPFAM" id="SSF53850">
    <property type="entry name" value="Periplasmic binding protein-like II"/>
    <property type="match status" value="1"/>
</dbReference>
<name>T1ACJ4_9ZZZZ</name>
<keyword evidence="1" id="KW-1133">Transmembrane helix</keyword>
<dbReference type="Gene3D" id="3.40.190.10">
    <property type="entry name" value="Periplasmic binding protein-like II"/>
    <property type="match status" value="1"/>
</dbReference>
<keyword evidence="1" id="KW-0812">Transmembrane</keyword>